<dbReference type="PROSITE" id="PS50157">
    <property type="entry name" value="ZINC_FINGER_C2H2_2"/>
    <property type="match status" value="1"/>
</dbReference>
<feature type="compositionally biased region" description="Basic and acidic residues" evidence="2">
    <location>
        <begin position="1"/>
        <end position="11"/>
    </location>
</feature>
<feature type="region of interest" description="Disordered" evidence="2">
    <location>
        <begin position="1"/>
        <end position="51"/>
    </location>
</feature>
<dbReference type="GO" id="GO:0008270">
    <property type="term" value="F:zinc ion binding"/>
    <property type="evidence" value="ECO:0007669"/>
    <property type="project" value="UniProtKB-KW"/>
</dbReference>
<feature type="domain" description="C2H2-type" evidence="3">
    <location>
        <begin position="628"/>
        <end position="657"/>
    </location>
</feature>
<dbReference type="InterPro" id="IPR013087">
    <property type="entry name" value="Znf_C2H2_type"/>
</dbReference>
<gene>
    <name evidence="4" type="ORF">ALECFALPRED_008900</name>
</gene>
<keyword evidence="1" id="KW-0863">Zinc-finger</keyword>
<comment type="caution">
    <text evidence="4">The sequence shown here is derived from an EMBL/GenBank/DDBJ whole genome shotgun (WGS) entry which is preliminary data.</text>
</comment>
<protein>
    <recommendedName>
        <fullName evidence="3">C2H2-type domain-containing protein</fullName>
    </recommendedName>
</protein>
<feature type="compositionally biased region" description="Low complexity" evidence="2">
    <location>
        <begin position="560"/>
        <end position="585"/>
    </location>
</feature>
<feature type="compositionally biased region" description="Basic and acidic residues" evidence="2">
    <location>
        <begin position="442"/>
        <end position="463"/>
    </location>
</feature>
<feature type="compositionally biased region" description="Basic and acidic residues" evidence="2">
    <location>
        <begin position="174"/>
        <end position="185"/>
    </location>
</feature>
<name>A0A8H3J5G6_9LECA</name>
<dbReference type="EMBL" id="CAJPDR010000627">
    <property type="protein sequence ID" value="CAF9940919.1"/>
    <property type="molecule type" value="Genomic_DNA"/>
</dbReference>
<dbReference type="PROSITE" id="PS00028">
    <property type="entry name" value="ZINC_FINGER_C2H2_1"/>
    <property type="match status" value="1"/>
</dbReference>
<keyword evidence="1" id="KW-0862">Zinc</keyword>
<feature type="region of interest" description="Disordered" evidence="2">
    <location>
        <begin position="323"/>
        <end position="385"/>
    </location>
</feature>
<keyword evidence="1" id="KW-0479">Metal-binding</keyword>
<evidence type="ECO:0000256" key="2">
    <source>
        <dbReference type="SAM" id="MobiDB-lite"/>
    </source>
</evidence>
<reference evidence="4" key="1">
    <citation type="submission" date="2021-03" db="EMBL/GenBank/DDBJ databases">
        <authorList>
            <person name="Tagirdzhanova G."/>
        </authorList>
    </citation>
    <scope>NUCLEOTIDE SEQUENCE</scope>
</reference>
<accession>A0A8H3J5G6</accession>
<feature type="region of interest" description="Disordered" evidence="2">
    <location>
        <begin position="398"/>
        <end position="586"/>
    </location>
</feature>
<organism evidence="4 5">
    <name type="scientific">Alectoria fallacina</name>
    <dbReference type="NCBI Taxonomy" id="1903189"/>
    <lineage>
        <taxon>Eukaryota</taxon>
        <taxon>Fungi</taxon>
        <taxon>Dikarya</taxon>
        <taxon>Ascomycota</taxon>
        <taxon>Pezizomycotina</taxon>
        <taxon>Lecanoromycetes</taxon>
        <taxon>OSLEUM clade</taxon>
        <taxon>Lecanoromycetidae</taxon>
        <taxon>Lecanorales</taxon>
        <taxon>Lecanorineae</taxon>
        <taxon>Parmeliaceae</taxon>
        <taxon>Alectoria</taxon>
    </lineage>
</organism>
<feature type="compositionally biased region" description="Polar residues" evidence="2">
    <location>
        <begin position="15"/>
        <end position="29"/>
    </location>
</feature>
<proteinExistence type="predicted"/>
<feature type="compositionally biased region" description="Basic and acidic residues" evidence="2">
    <location>
        <begin position="475"/>
        <end position="487"/>
    </location>
</feature>
<evidence type="ECO:0000313" key="5">
    <source>
        <dbReference type="Proteomes" id="UP000664203"/>
    </source>
</evidence>
<evidence type="ECO:0000259" key="3">
    <source>
        <dbReference type="PROSITE" id="PS50157"/>
    </source>
</evidence>
<feature type="compositionally biased region" description="Low complexity" evidence="2">
    <location>
        <begin position="348"/>
        <end position="357"/>
    </location>
</feature>
<dbReference type="AlphaFoldDB" id="A0A8H3J5G6"/>
<feature type="compositionally biased region" description="Acidic residues" evidence="2">
    <location>
        <begin position="407"/>
        <end position="422"/>
    </location>
</feature>
<feature type="compositionally biased region" description="Basic and acidic residues" evidence="2">
    <location>
        <begin position="361"/>
        <end position="371"/>
    </location>
</feature>
<sequence>MAAHWERRDGRPVLSSHNSYHGQTATFQPSLPERFGHARSPNPPNPKNHGFLTAFGAPLAQKNIVPAPYYEAYTIRPDDLASSEERWSLPPKKSIPATQEDLHTEVIRQRQSDRTACRELEDCHGPKRQYIDRLISERDSSTSLGHFEVAQLRLERIPRESGKASNRNSGRNNHARDYKQRDSTKPRQKTVYMHIILQFMKYPNRSLAQIPPDNFAPRNPNVGNGYCSGGEPTLEDDVLIPLMSSHDHPSVILGTSQKSTQPRGYPYTPADEQTVCPHSSGYISRGTQTNLPVHATPRGDWSSADTIDDAMLGGTLTEETWTAATDVEQETPRTSPCSDDEVVSKGNSAVAFESTVESSEEESRGINDYEKPPWFQNLQPVKSPGIKNEQTDVFYQQNGGEASTAPEEQDPDDASEKDDEEVSEAHREEDTDFAETDISSWSREEIDQRPLDHTEHDDDHFPDYTENESSPIVTEVRKLEPIDEHPINDPTNIPMSGYLSNMRGPPPLEKLPPSERYKPRLPLNPLPARPSLTRAFATYDSRSTDDSERKSFKRVSFQQTSTPLCNPPSTCTSSPVSPSASPQMPFRTILAKPPPVSIPPGKYTPIASSSPPRSYVSTSSPAVLRKPYTCLDPTCDSSFNHSCDRDCHERHHGIGEPPYSQCPICRHSRSGGAAVDGGLRELLIAHMNRRHREQMESVQRKVYDEVARTSG</sequence>
<dbReference type="Proteomes" id="UP000664203">
    <property type="component" value="Unassembled WGS sequence"/>
</dbReference>
<evidence type="ECO:0000256" key="1">
    <source>
        <dbReference type="PROSITE-ProRule" id="PRU00042"/>
    </source>
</evidence>
<keyword evidence="5" id="KW-1185">Reference proteome</keyword>
<feature type="region of interest" description="Disordered" evidence="2">
    <location>
        <begin position="83"/>
        <end position="103"/>
    </location>
</feature>
<dbReference type="OrthoDB" id="5344635at2759"/>
<feature type="compositionally biased region" description="Polar residues" evidence="2">
    <location>
        <begin position="163"/>
        <end position="172"/>
    </location>
</feature>
<evidence type="ECO:0000313" key="4">
    <source>
        <dbReference type="EMBL" id="CAF9940919.1"/>
    </source>
</evidence>
<feature type="region of interest" description="Disordered" evidence="2">
    <location>
        <begin position="158"/>
        <end position="189"/>
    </location>
</feature>